<dbReference type="AlphaFoldDB" id="A0A6A4WCT0"/>
<protein>
    <submittedName>
        <fullName evidence="2">Uncharacterized protein</fullName>
    </submittedName>
</protein>
<reference evidence="2 3" key="1">
    <citation type="submission" date="2019-07" db="EMBL/GenBank/DDBJ databases">
        <title>Draft genome assembly of a fouling barnacle, Amphibalanus amphitrite (Darwin, 1854): The first reference genome for Thecostraca.</title>
        <authorList>
            <person name="Kim W."/>
        </authorList>
    </citation>
    <scope>NUCLEOTIDE SEQUENCE [LARGE SCALE GENOMIC DNA]</scope>
    <source>
        <strain evidence="2">SNU_AA5</strain>
        <tissue evidence="2">Soma without cirri and trophi</tissue>
    </source>
</reference>
<feature type="transmembrane region" description="Helical" evidence="1">
    <location>
        <begin position="79"/>
        <end position="100"/>
    </location>
</feature>
<keyword evidence="3" id="KW-1185">Reference proteome</keyword>
<dbReference type="OrthoDB" id="6585706at2759"/>
<keyword evidence="1" id="KW-0472">Membrane</keyword>
<keyword evidence="1" id="KW-1133">Transmembrane helix</keyword>
<evidence type="ECO:0000313" key="2">
    <source>
        <dbReference type="EMBL" id="KAF0305507.1"/>
    </source>
</evidence>
<name>A0A6A4WCT0_AMPAM</name>
<keyword evidence="1" id="KW-0812">Transmembrane</keyword>
<comment type="caution">
    <text evidence="2">The sequence shown here is derived from an EMBL/GenBank/DDBJ whole genome shotgun (WGS) entry which is preliminary data.</text>
</comment>
<accession>A0A6A4WCT0</accession>
<evidence type="ECO:0000313" key="3">
    <source>
        <dbReference type="Proteomes" id="UP000440578"/>
    </source>
</evidence>
<dbReference type="EMBL" id="VIIS01000748">
    <property type="protein sequence ID" value="KAF0305507.1"/>
    <property type="molecule type" value="Genomic_DNA"/>
</dbReference>
<sequence length="113" mass="12632">MIYGIQRSMGCEDAFTVKLSETEKRRVRQQVLREPAVRESVEEMKQRLNLMKSIVDDTRQVMSGGAAEPRPKGVAIDGAMMGAIFAVILAVILGASAHAFQNLYYAVLKRFNR</sequence>
<gene>
    <name evidence="2" type="ORF">FJT64_022885</name>
</gene>
<evidence type="ECO:0000256" key="1">
    <source>
        <dbReference type="SAM" id="Phobius"/>
    </source>
</evidence>
<dbReference type="Proteomes" id="UP000440578">
    <property type="component" value="Unassembled WGS sequence"/>
</dbReference>
<proteinExistence type="predicted"/>
<organism evidence="2 3">
    <name type="scientific">Amphibalanus amphitrite</name>
    <name type="common">Striped barnacle</name>
    <name type="synonym">Balanus amphitrite</name>
    <dbReference type="NCBI Taxonomy" id="1232801"/>
    <lineage>
        <taxon>Eukaryota</taxon>
        <taxon>Metazoa</taxon>
        <taxon>Ecdysozoa</taxon>
        <taxon>Arthropoda</taxon>
        <taxon>Crustacea</taxon>
        <taxon>Multicrustacea</taxon>
        <taxon>Cirripedia</taxon>
        <taxon>Thoracica</taxon>
        <taxon>Thoracicalcarea</taxon>
        <taxon>Balanomorpha</taxon>
        <taxon>Balanoidea</taxon>
        <taxon>Balanidae</taxon>
        <taxon>Amphibalaninae</taxon>
        <taxon>Amphibalanus</taxon>
    </lineage>
</organism>